<evidence type="ECO:0000256" key="2">
    <source>
        <dbReference type="PROSITE-ProRule" id="PRU00335"/>
    </source>
</evidence>
<feature type="domain" description="HTH tetR-type" evidence="3">
    <location>
        <begin position="14"/>
        <end position="73"/>
    </location>
</feature>
<keyword evidence="5" id="KW-1185">Reference proteome</keyword>
<sequence>MPKISAATIVQHRAQQERLILDAAHAILEETGDVTSMREVAERAGLARSSVYHYFGSREALLNALVQDVFPKWTERVTNAMAAEPEPSGRIIAYALANVQLVEEGAHAVGSALAALSPGEALNEQATQMHRAIQEPLIETLTELGVQNPEGLGELINSVIHASTRLLESGQQPEQVYAGLTAVIGPMAREMQSQKVQEIKGAQAAEVALDWAYRPERVDGNPI</sequence>
<evidence type="ECO:0000256" key="1">
    <source>
        <dbReference type="ARBA" id="ARBA00023125"/>
    </source>
</evidence>
<evidence type="ECO:0000259" key="3">
    <source>
        <dbReference type="PROSITE" id="PS50977"/>
    </source>
</evidence>
<organism evidence="4 5">
    <name type="scientific">Leucobacter denitrificans</name>
    <dbReference type="NCBI Taxonomy" id="683042"/>
    <lineage>
        <taxon>Bacteria</taxon>
        <taxon>Bacillati</taxon>
        <taxon>Actinomycetota</taxon>
        <taxon>Actinomycetes</taxon>
        <taxon>Micrococcales</taxon>
        <taxon>Microbacteriaceae</taxon>
        <taxon>Leucobacter</taxon>
    </lineage>
</organism>
<dbReference type="InterPro" id="IPR009057">
    <property type="entry name" value="Homeodomain-like_sf"/>
</dbReference>
<dbReference type="Gene3D" id="1.10.357.10">
    <property type="entry name" value="Tetracycline Repressor, domain 2"/>
    <property type="match status" value="1"/>
</dbReference>
<keyword evidence="1 2" id="KW-0238">DNA-binding</keyword>
<dbReference type="PRINTS" id="PR00455">
    <property type="entry name" value="HTHTETR"/>
</dbReference>
<reference evidence="4 5" key="1">
    <citation type="submission" date="2020-08" db="EMBL/GenBank/DDBJ databases">
        <title>Genome sequence of Leucobacter denitrificans KACC 14055T.</title>
        <authorList>
            <person name="Hyun D.-W."/>
            <person name="Bae J.-W."/>
        </authorList>
    </citation>
    <scope>NUCLEOTIDE SEQUENCE [LARGE SCALE GENOMIC DNA]</scope>
    <source>
        <strain evidence="4 5">KACC 14055</strain>
    </source>
</reference>
<feature type="DNA-binding region" description="H-T-H motif" evidence="2">
    <location>
        <begin position="36"/>
        <end position="55"/>
    </location>
</feature>
<accession>A0A7G9S528</accession>
<dbReference type="SUPFAM" id="SSF46689">
    <property type="entry name" value="Homeodomain-like"/>
    <property type="match status" value="1"/>
</dbReference>
<proteinExistence type="predicted"/>
<dbReference type="PANTHER" id="PTHR30055">
    <property type="entry name" value="HTH-TYPE TRANSCRIPTIONAL REGULATOR RUTR"/>
    <property type="match status" value="1"/>
</dbReference>
<gene>
    <name evidence="4" type="ORF">H9L06_00760</name>
</gene>
<name>A0A7G9S528_9MICO</name>
<dbReference type="InterPro" id="IPR001647">
    <property type="entry name" value="HTH_TetR"/>
</dbReference>
<dbReference type="RefSeq" id="WP_187555421.1">
    <property type="nucleotide sequence ID" value="NZ_CP060716.1"/>
</dbReference>
<dbReference type="Proteomes" id="UP000515934">
    <property type="component" value="Chromosome"/>
</dbReference>
<protein>
    <submittedName>
        <fullName evidence="4">TetR/AcrR family transcriptional regulator</fullName>
    </submittedName>
</protein>
<dbReference type="AlphaFoldDB" id="A0A7G9S528"/>
<dbReference type="EMBL" id="CP060716">
    <property type="protein sequence ID" value="QNN62953.1"/>
    <property type="molecule type" value="Genomic_DNA"/>
</dbReference>
<dbReference type="Pfam" id="PF00440">
    <property type="entry name" value="TetR_N"/>
    <property type="match status" value="1"/>
</dbReference>
<evidence type="ECO:0000313" key="5">
    <source>
        <dbReference type="Proteomes" id="UP000515934"/>
    </source>
</evidence>
<evidence type="ECO:0000313" key="4">
    <source>
        <dbReference type="EMBL" id="QNN62953.1"/>
    </source>
</evidence>
<dbReference type="InterPro" id="IPR050109">
    <property type="entry name" value="HTH-type_TetR-like_transc_reg"/>
</dbReference>
<dbReference type="GO" id="GO:0000976">
    <property type="term" value="F:transcription cis-regulatory region binding"/>
    <property type="evidence" value="ECO:0007669"/>
    <property type="project" value="TreeGrafter"/>
</dbReference>
<dbReference type="PANTHER" id="PTHR30055:SF226">
    <property type="entry name" value="HTH-TYPE TRANSCRIPTIONAL REGULATOR PKSA"/>
    <property type="match status" value="1"/>
</dbReference>
<dbReference type="GO" id="GO:0003700">
    <property type="term" value="F:DNA-binding transcription factor activity"/>
    <property type="evidence" value="ECO:0007669"/>
    <property type="project" value="TreeGrafter"/>
</dbReference>
<dbReference type="KEGG" id="ldn:H9L06_00760"/>
<dbReference type="PROSITE" id="PS50977">
    <property type="entry name" value="HTH_TETR_2"/>
    <property type="match status" value="1"/>
</dbReference>